<gene>
    <name evidence="4" type="ORF">DBO85_01735</name>
</gene>
<keyword evidence="1 2" id="KW-0732">Signal</keyword>
<sequence>MSLRRSPRCCQTLAVALLLGALPAIASAATSVRYDLSSVDGSPFPSDRFTRTDLRQVTGRRVDMPLPDCSLYVSDCADINVLNTLDGFNVQPRFSVPFDGDIDPSSVNSRSIFIVHLGDTLTGRGRGERVGINQVVWDPASRTLAFESDQQLDQHSRYALVVTTAVRDAAGKPIVSGRFGRFLGGLDDQARSRGLLPYLQALRQSRGYARLPEQKIAALSLFTTRSISGDLQKVHKRIQQQTPGPVDFQLAERAGAPLRSVFAVSALQAIELNRQTGTAPAYTTTAVPSGALQAVPGAVARVAFGRFSSPNYRNAERIIAPTPSLLGMPRQLGSHELVFVVFLPSGEMPAGGWPVTLFGHGLTDSMYGSPWAVAASFANQGIATVAINAVGHGGGEQGYLRVLLNDGGEVRLPAGGRSFDTDGDGVITIAEGLSAARPYGVLSHRDGVRQTSIDLMQLVRQIAQGIDVDGDGRIDLDPQRLYYASQSFGGVYGMPMVAVEPRIRALATNVAGGSMTEAGRLGLARASTGAYLALRQPSLINVAHPSGVQFNENIPSRDEPVRINAVPGAMAIQRALDRSEWAQQSANAAAYAVHLRERPLPGRAVRPLVFQFAKGDQGTPNPTSSAILRAGGLADRATFYRHDLAYAQNPSVGKDPHTFLTSLGNPAMAPFSLMAQRQMAVFLASDGALSIDPDGGAPFFEVPPASLPETLNFIP</sequence>
<dbReference type="Proteomes" id="UP000244064">
    <property type="component" value="Unassembled WGS sequence"/>
</dbReference>
<protein>
    <recommendedName>
        <fullName evidence="3">SbsA Ig-like domain-containing protein</fullName>
    </recommendedName>
</protein>
<name>A0A2T5PF83_9PSED</name>
<dbReference type="EMBL" id="QASN01000002">
    <property type="protein sequence ID" value="PTU76389.1"/>
    <property type="molecule type" value="Genomic_DNA"/>
</dbReference>
<dbReference type="OrthoDB" id="9955at2"/>
<dbReference type="SUPFAM" id="SSF47473">
    <property type="entry name" value="EF-hand"/>
    <property type="match status" value="1"/>
</dbReference>
<accession>A0A2T5PF83</accession>
<keyword evidence="5" id="KW-1185">Reference proteome</keyword>
<reference evidence="4 5" key="1">
    <citation type="submission" date="2018-04" db="EMBL/GenBank/DDBJ databases">
        <title>Pseudomonas sp. nov., isolated from mangrove soil.</title>
        <authorList>
            <person name="Chen C."/>
        </authorList>
    </citation>
    <scope>NUCLEOTIDE SEQUENCE [LARGE SCALE GENOMIC DNA]</scope>
    <source>
        <strain evidence="4 5">TC-11</strain>
    </source>
</reference>
<feature type="chain" id="PRO_5015562543" description="SbsA Ig-like domain-containing protein" evidence="2">
    <location>
        <begin position="29"/>
        <end position="715"/>
    </location>
</feature>
<dbReference type="InterPro" id="IPR029058">
    <property type="entry name" value="AB_hydrolase_fold"/>
</dbReference>
<evidence type="ECO:0000256" key="1">
    <source>
        <dbReference type="ARBA" id="ARBA00022729"/>
    </source>
</evidence>
<dbReference type="SUPFAM" id="SSF53474">
    <property type="entry name" value="alpha/beta-Hydrolases"/>
    <property type="match status" value="1"/>
</dbReference>
<feature type="signal peptide" evidence="2">
    <location>
        <begin position="1"/>
        <end position="28"/>
    </location>
</feature>
<dbReference type="InterPro" id="IPR032812">
    <property type="entry name" value="SbsA_Ig"/>
</dbReference>
<feature type="domain" description="SbsA Ig-like" evidence="3">
    <location>
        <begin position="86"/>
        <end position="173"/>
    </location>
</feature>
<evidence type="ECO:0000313" key="4">
    <source>
        <dbReference type="EMBL" id="PTU76389.1"/>
    </source>
</evidence>
<dbReference type="Pfam" id="PF13205">
    <property type="entry name" value="Big_5"/>
    <property type="match status" value="1"/>
</dbReference>
<comment type="caution">
    <text evidence="4">The sequence shown here is derived from an EMBL/GenBank/DDBJ whole genome shotgun (WGS) entry which is preliminary data.</text>
</comment>
<evidence type="ECO:0000259" key="3">
    <source>
        <dbReference type="Pfam" id="PF13205"/>
    </source>
</evidence>
<proteinExistence type="predicted"/>
<dbReference type="InterPro" id="IPR011992">
    <property type="entry name" value="EF-hand-dom_pair"/>
</dbReference>
<organism evidence="4 5">
    <name type="scientific">Pseudomonas mangrovi</name>
    <dbReference type="NCBI Taxonomy" id="2161748"/>
    <lineage>
        <taxon>Bacteria</taxon>
        <taxon>Pseudomonadati</taxon>
        <taxon>Pseudomonadota</taxon>
        <taxon>Gammaproteobacteria</taxon>
        <taxon>Pseudomonadales</taxon>
        <taxon>Pseudomonadaceae</taxon>
        <taxon>Pseudomonas</taxon>
    </lineage>
</organism>
<dbReference type="AlphaFoldDB" id="A0A2T5PF83"/>
<evidence type="ECO:0000256" key="2">
    <source>
        <dbReference type="SAM" id="SignalP"/>
    </source>
</evidence>
<dbReference type="Gene3D" id="3.40.50.1820">
    <property type="entry name" value="alpha/beta hydrolase"/>
    <property type="match status" value="1"/>
</dbReference>
<evidence type="ECO:0000313" key="5">
    <source>
        <dbReference type="Proteomes" id="UP000244064"/>
    </source>
</evidence>